<keyword evidence="3" id="KW-1185">Reference proteome</keyword>
<feature type="region of interest" description="Disordered" evidence="2">
    <location>
        <begin position="428"/>
        <end position="454"/>
    </location>
</feature>
<dbReference type="OrthoDB" id="67750at2759"/>
<evidence type="ECO:0000256" key="2">
    <source>
        <dbReference type="SAM" id="MobiDB-lite"/>
    </source>
</evidence>
<evidence type="ECO:0000256" key="1">
    <source>
        <dbReference type="SAM" id="Coils"/>
    </source>
</evidence>
<dbReference type="Gene3D" id="1.20.58.1520">
    <property type="match status" value="1"/>
</dbReference>
<dbReference type="GeneID" id="116299291"/>
<keyword evidence="1" id="KW-0175">Coiled coil</keyword>
<protein>
    <submittedName>
        <fullName evidence="4">Coiled-coil domain-containing protein 87-like</fullName>
    </submittedName>
</protein>
<dbReference type="Proteomes" id="UP000515163">
    <property type="component" value="Unplaced"/>
</dbReference>
<dbReference type="InterPro" id="IPR037383">
    <property type="entry name" value="CCDC87"/>
</dbReference>
<dbReference type="PANTHER" id="PTHR16078">
    <property type="entry name" value="COILED-COIL DOMAIN-CONTAINING PROTEIN 87"/>
    <property type="match status" value="1"/>
</dbReference>
<gene>
    <name evidence="4" type="primary">LOC116299291</name>
</gene>
<reference evidence="4" key="1">
    <citation type="submission" date="2025-08" db="UniProtKB">
        <authorList>
            <consortium name="RefSeq"/>
        </authorList>
    </citation>
    <scope>IDENTIFICATION</scope>
    <source>
        <tissue evidence="4">Tentacle</tissue>
    </source>
</reference>
<feature type="compositionally biased region" description="Polar residues" evidence="2">
    <location>
        <begin position="766"/>
        <end position="775"/>
    </location>
</feature>
<accession>A0A6P8I968</accession>
<organism evidence="3 4">
    <name type="scientific">Actinia tenebrosa</name>
    <name type="common">Australian red waratah sea anemone</name>
    <dbReference type="NCBI Taxonomy" id="6105"/>
    <lineage>
        <taxon>Eukaryota</taxon>
        <taxon>Metazoa</taxon>
        <taxon>Cnidaria</taxon>
        <taxon>Anthozoa</taxon>
        <taxon>Hexacorallia</taxon>
        <taxon>Actiniaria</taxon>
        <taxon>Actiniidae</taxon>
        <taxon>Actinia</taxon>
    </lineage>
</organism>
<dbReference type="InParanoid" id="A0A6P8I968"/>
<dbReference type="Pfam" id="PF03999">
    <property type="entry name" value="MAP65_ASE1"/>
    <property type="match status" value="1"/>
</dbReference>
<feature type="coiled-coil region" evidence="1">
    <location>
        <begin position="229"/>
        <end position="268"/>
    </location>
</feature>
<dbReference type="KEGG" id="aten:116299291"/>
<name>A0A6P8I968_ACTTE</name>
<evidence type="ECO:0000313" key="3">
    <source>
        <dbReference type="Proteomes" id="UP000515163"/>
    </source>
</evidence>
<dbReference type="AlphaFoldDB" id="A0A6P8I968"/>
<dbReference type="RefSeq" id="XP_031563781.1">
    <property type="nucleotide sequence ID" value="XM_031707921.1"/>
</dbReference>
<evidence type="ECO:0000313" key="4">
    <source>
        <dbReference type="RefSeq" id="XP_031563781.1"/>
    </source>
</evidence>
<feature type="region of interest" description="Disordered" evidence="2">
    <location>
        <begin position="756"/>
        <end position="814"/>
    </location>
</feature>
<dbReference type="FunCoup" id="A0A6P8I968">
    <property type="interactions" value="43"/>
</dbReference>
<feature type="compositionally biased region" description="Polar residues" evidence="2">
    <location>
        <begin position="443"/>
        <end position="454"/>
    </location>
</feature>
<dbReference type="PANTHER" id="PTHR16078:SF1">
    <property type="entry name" value="COILED-COIL DOMAIN-CONTAINING PROTEIN 87"/>
    <property type="match status" value="1"/>
</dbReference>
<feature type="region of interest" description="Disordered" evidence="2">
    <location>
        <begin position="355"/>
        <end position="377"/>
    </location>
</feature>
<sequence>MMSTANSGIYQLENLPFSSKQFHDRFSRLAGPLSLYDAEDNPEVGNENPDVERPLTPVEEAIKGPPTTFSAFAKLIRPRLTPKDVIPGLTVNDQQELIGVIMNEINNIWGDMKRMPPDPFLTTHQNMELQRRLAIEIVTLAQGLFVKFLDKAQRLNSRGVFSGIANMSRLKTQLALEANKSFNVLSIRRNLAMDMKAPSDGSTISSIKLSQFKFTGGVGPVPKTYKPLVVRQEEERAKLRLSKEEALQRKMENELNDLQKQMPIVDAENYYRMIPYEAVAKRKPPSVAGTMQSGIEKDLEVSKNTEDYFFLEKKCPSAPYLPVGESLLDELGILREDIIAENGFVRSNSVDKLQEARPYEDQVESEDATTKEPIKGSSQYAAYDLNRLLTSRAGPPLFEDCNDEKENGNLPPLLQALAYHSSKKAKKIEDHSLKDNKEDDMSSETGSVIGSSKASSVAMDPNVIDDSITEFTGEEHPQPAVVSLRLPDKSVVRTSDVRVSNRVNKSSVALTRYPTVYNDLTSEIDAVTVKWLDRNLFIGEEIKEVYQEVIRTMNTDHLLFDKDSYVQNAATNIDMSCCTSSSTLLKPRSERIINENLRGNNKPPWGNDGADNWRNSPKFGGLGREDILQAKIGNREETGSKSYNSWLAWWRSTITYDDYLKYISTQENDFLSVIFHLYDADRDFDEELLEENRPDTVQMLLNREREKKVTELKHQKTEFTSGVWNVNAVLLGGLGQDPEVEDEELLSSLENIVVDQSSSSERRGSTPVSQVSSVSADKRSFKSSKGDPSSRASRVLDRRSVATTVQTRSEMSKEQVVDLQDRLERLWTLLCMPDVQRLDMAIKYSSEPYKNNLLNALSAWEVATEAVLQRESLLTKLEDFERKASDPNRFFERGAGRTSLSRIREAKIRDAFNKKLVDLDREMKRTVTLVKKQFKDDVTFQGRSCLEKLRYDRTEMLYWLQQERRQEAINKELVRGKEIPFNSLSLPPLSTNSLL</sequence>
<proteinExistence type="predicted"/>
<feature type="compositionally biased region" description="Basic and acidic residues" evidence="2">
    <location>
        <begin position="428"/>
        <end position="440"/>
    </location>
</feature>